<organism evidence="1 2">
    <name type="scientific">Litoribacillus peritrichatus</name>
    <dbReference type="NCBI Taxonomy" id="718191"/>
    <lineage>
        <taxon>Bacteria</taxon>
        <taxon>Pseudomonadati</taxon>
        <taxon>Pseudomonadota</taxon>
        <taxon>Gammaproteobacteria</taxon>
        <taxon>Oceanospirillales</taxon>
        <taxon>Oceanospirillaceae</taxon>
        <taxon>Litoribacillus</taxon>
    </lineage>
</organism>
<dbReference type="Proteomes" id="UP001501565">
    <property type="component" value="Unassembled WGS sequence"/>
</dbReference>
<accession>A0ABP7MN26</accession>
<protein>
    <recommendedName>
        <fullName evidence="3">TnsA endonuclease N-terminal domain-containing protein</fullName>
    </recommendedName>
</protein>
<reference evidence="2" key="1">
    <citation type="journal article" date="2019" name="Int. J. Syst. Evol. Microbiol.">
        <title>The Global Catalogue of Microorganisms (GCM) 10K type strain sequencing project: providing services to taxonomists for standard genome sequencing and annotation.</title>
        <authorList>
            <consortium name="The Broad Institute Genomics Platform"/>
            <consortium name="The Broad Institute Genome Sequencing Center for Infectious Disease"/>
            <person name="Wu L."/>
            <person name="Ma J."/>
        </authorList>
    </citation>
    <scope>NUCLEOTIDE SEQUENCE [LARGE SCALE GENOMIC DNA]</scope>
    <source>
        <strain evidence="2">JCM 17551</strain>
    </source>
</reference>
<keyword evidence="2" id="KW-1185">Reference proteome</keyword>
<proteinExistence type="predicted"/>
<gene>
    <name evidence="1" type="ORF">GCM10022277_23410</name>
</gene>
<evidence type="ECO:0000313" key="2">
    <source>
        <dbReference type="Proteomes" id="UP001501565"/>
    </source>
</evidence>
<name>A0ABP7MN26_9GAMM</name>
<comment type="caution">
    <text evidence="1">The sequence shown here is derived from an EMBL/GenBank/DDBJ whole genome shotgun (WGS) entry which is preliminary data.</text>
</comment>
<evidence type="ECO:0000313" key="1">
    <source>
        <dbReference type="EMBL" id="GAA3926631.1"/>
    </source>
</evidence>
<dbReference type="EMBL" id="BAABBN010000007">
    <property type="protein sequence ID" value="GAA3926631.1"/>
    <property type="molecule type" value="Genomic_DNA"/>
</dbReference>
<evidence type="ECO:0008006" key="3">
    <source>
        <dbReference type="Google" id="ProtNLM"/>
    </source>
</evidence>
<sequence length="214" mass="25162">MRLIMNTPARKLKKSAVKNIVRFPSIKANGGKSILVESILESKYCLHLEFDSSVETYFPQPRTFTVSVDDHHRTYTPDFEVCYVSGLRKYVEVKPLERAQGRRYQELFTSFENSLENTDAGFLMVDEIEIYRQPLLSNYEKLYQYRKRPTLDMRNLYLCAEGIDISMPLSRMMAILGDRTSLREVYSWLALGYLKFDMNLEHLTMTTEVRFDVY</sequence>